<dbReference type="AlphaFoldDB" id="A0ABD0V706"/>
<evidence type="ECO:0000313" key="2">
    <source>
        <dbReference type="EMBL" id="KAL0920760.1"/>
    </source>
</evidence>
<gene>
    <name evidence="2" type="ORF">M5K25_009925</name>
</gene>
<accession>A0ABD0V706</accession>
<evidence type="ECO:0000313" key="3">
    <source>
        <dbReference type="Proteomes" id="UP001552299"/>
    </source>
</evidence>
<proteinExistence type="predicted"/>
<evidence type="ECO:0000256" key="1">
    <source>
        <dbReference type="SAM" id="MobiDB-lite"/>
    </source>
</evidence>
<keyword evidence="3" id="KW-1185">Reference proteome</keyword>
<organism evidence="2 3">
    <name type="scientific">Dendrobium thyrsiflorum</name>
    <name type="common">Pinecone-like raceme dendrobium</name>
    <name type="synonym">Orchid</name>
    <dbReference type="NCBI Taxonomy" id="117978"/>
    <lineage>
        <taxon>Eukaryota</taxon>
        <taxon>Viridiplantae</taxon>
        <taxon>Streptophyta</taxon>
        <taxon>Embryophyta</taxon>
        <taxon>Tracheophyta</taxon>
        <taxon>Spermatophyta</taxon>
        <taxon>Magnoliopsida</taxon>
        <taxon>Liliopsida</taxon>
        <taxon>Asparagales</taxon>
        <taxon>Orchidaceae</taxon>
        <taxon>Epidendroideae</taxon>
        <taxon>Malaxideae</taxon>
        <taxon>Dendrobiinae</taxon>
        <taxon>Dendrobium</taxon>
    </lineage>
</organism>
<dbReference type="Proteomes" id="UP001552299">
    <property type="component" value="Unassembled WGS sequence"/>
</dbReference>
<feature type="region of interest" description="Disordered" evidence="1">
    <location>
        <begin position="91"/>
        <end position="112"/>
    </location>
</feature>
<name>A0ABD0V706_DENTH</name>
<dbReference type="EMBL" id="JANQDX010000008">
    <property type="protein sequence ID" value="KAL0920760.1"/>
    <property type="molecule type" value="Genomic_DNA"/>
</dbReference>
<reference evidence="2 3" key="1">
    <citation type="journal article" date="2024" name="Plant Biotechnol. J.">
        <title>Dendrobium thyrsiflorum genome and its molecular insights into genes involved in important horticultural traits.</title>
        <authorList>
            <person name="Chen B."/>
            <person name="Wang J.Y."/>
            <person name="Zheng P.J."/>
            <person name="Li K.L."/>
            <person name="Liang Y.M."/>
            <person name="Chen X.F."/>
            <person name="Zhang C."/>
            <person name="Zhao X."/>
            <person name="He X."/>
            <person name="Zhang G.Q."/>
            <person name="Liu Z.J."/>
            <person name="Xu Q."/>
        </authorList>
    </citation>
    <scope>NUCLEOTIDE SEQUENCE [LARGE SCALE GENOMIC DNA]</scope>
    <source>
        <strain evidence="2">GZMU011</strain>
    </source>
</reference>
<protein>
    <submittedName>
        <fullName evidence="2">Uncharacterized protein</fullName>
    </submittedName>
</protein>
<sequence length="145" mass="15949">MQRIDELLMEFLQGTDASGIPCGPDERNLFHRKNHLRIVIGVLIAAAIRVGPGPATVSCVVSTGDGRIGGPGSGQKLTQQELRRAWACISREEQQRAQPKPSPQKKEDKEKDAQLKALLSGRVVGFQFPEACKCNEGEMEMLRHC</sequence>
<comment type="caution">
    <text evidence="2">The sequence shown here is derived from an EMBL/GenBank/DDBJ whole genome shotgun (WGS) entry which is preliminary data.</text>
</comment>